<feature type="transmembrane region" description="Helical" evidence="1">
    <location>
        <begin position="92"/>
        <end position="113"/>
    </location>
</feature>
<organism evidence="2 3">
    <name type="scientific">Streptococcus gallolyticus</name>
    <dbReference type="NCBI Taxonomy" id="315405"/>
    <lineage>
        <taxon>Bacteria</taxon>
        <taxon>Bacillati</taxon>
        <taxon>Bacillota</taxon>
        <taxon>Bacilli</taxon>
        <taxon>Lactobacillales</taxon>
        <taxon>Streptococcaceae</taxon>
        <taxon>Streptococcus</taxon>
    </lineage>
</organism>
<dbReference type="AlphaFoldDB" id="A0A368UCV0"/>
<feature type="transmembrane region" description="Helical" evidence="1">
    <location>
        <begin position="21"/>
        <end position="41"/>
    </location>
</feature>
<sequence length="231" mass="26337">METNRVMTLLWLRWQVIWSNKLFLFTVFSPILYMTLFATLGNPELNASLIGTGINLVYSYTAGTFVSTMISEEKEKKNLKTLILSGVRRGEYIVSVMVFPLLFSLISSLLIPLIMQIQEMNWGKFLIVVSLTNLIFVLLNLLIAFLAKNQTQTTVCSLTLVIIASFLSLFSSFSPSIDTLMTYSFIGANAKYFKELSSYQLTDQTMVVLVIWIFLTSMALYFAYKKNRKID</sequence>
<evidence type="ECO:0000256" key="1">
    <source>
        <dbReference type="SAM" id="Phobius"/>
    </source>
</evidence>
<feature type="transmembrane region" description="Helical" evidence="1">
    <location>
        <begin position="125"/>
        <end position="147"/>
    </location>
</feature>
<reference evidence="2 3" key="1">
    <citation type="journal article" date="2018" name="Sci. Rep.">
        <title>Network-guided genomic and metagenomic analysis of the faecal microbiota of the critically endangered kakapo.</title>
        <authorList>
            <person name="Waite D.W."/>
            <person name="Dsouza M."/>
            <person name="Sekiguchi Y."/>
            <person name="Hugenholtz P."/>
            <person name="Taylor M.W."/>
        </authorList>
    </citation>
    <scope>NUCLEOTIDE SEQUENCE [LARGE SCALE GENOMIC DNA]</scope>
    <source>
        <strain evidence="2 3">BI02</strain>
    </source>
</reference>
<name>A0A368UCV0_9STRE</name>
<comment type="caution">
    <text evidence="2">The sequence shown here is derived from an EMBL/GenBank/DDBJ whole genome shotgun (WGS) entry which is preliminary data.</text>
</comment>
<protein>
    <submittedName>
        <fullName evidence="2">ABC transporter permease</fullName>
    </submittedName>
</protein>
<accession>A0A368UCV0</accession>
<gene>
    <name evidence="2" type="ORF">CAC02_06900</name>
</gene>
<evidence type="ECO:0000313" key="3">
    <source>
        <dbReference type="Proteomes" id="UP000253215"/>
    </source>
</evidence>
<feature type="transmembrane region" description="Helical" evidence="1">
    <location>
        <begin position="47"/>
        <end position="71"/>
    </location>
</feature>
<evidence type="ECO:0000313" key="2">
    <source>
        <dbReference type="EMBL" id="RCW16756.1"/>
    </source>
</evidence>
<feature type="transmembrane region" description="Helical" evidence="1">
    <location>
        <begin position="154"/>
        <end position="173"/>
    </location>
</feature>
<dbReference type="Proteomes" id="UP000253215">
    <property type="component" value="Unassembled WGS sequence"/>
</dbReference>
<dbReference type="EMBL" id="NETH01000030">
    <property type="protein sequence ID" value="RCW16756.1"/>
    <property type="molecule type" value="Genomic_DNA"/>
</dbReference>
<feature type="transmembrane region" description="Helical" evidence="1">
    <location>
        <begin position="206"/>
        <end position="224"/>
    </location>
</feature>
<proteinExistence type="predicted"/>
<keyword evidence="1" id="KW-0472">Membrane</keyword>
<keyword evidence="1" id="KW-1133">Transmembrane helix</keyword>
<keyword evidence="1" id="KW-0812">Transmembrane</keyword>